<dbReference type="SMART" id="SM00091">
    <property type="entry name" value="PAS"/>
    <property type="match status" value="3"/>
</dbReference>
<evidence type="ECO:0000313" key="23">
    <source>
        <dbReference type="EMBL" id="CUR36074.1"/>
    </source>
</evidence>
<dbReference type="EC" id="2.7.13.3" evidence="4"/>
<dbReference type="CDD" id="cd00082">
    <property type="entry name" value="HisKA"/>
    <property type="match status" value="1"/>
</dbReference>
<dbReference type="InterPro" id="IPR029016">
    <property type="entry name" value="GAF-like_dom_sf"/>
</dbReference>
<dbReference type="InterPro" id="IPR013767">
    <property type="entry name" value="PAS_fold"/>
</dbReference>
<dbReference type="InterPro" id="IPR003018">
    <property type="entry name" value="GAF"/>
</dbReference>
<dbReference type="SMART" id="SM00086">
    <property type="entry name" value="PAC"/>
    <property type="match status" value="3"/>
</dbReference>
<dbReference type="PROSITE" id="PS50109">
    <property type="entry name" value="HIS_KIN"/>
    <property type="match status" value="1"/>
</dbReference>
<dbReference type="Gene3D" id="3.30.450.40">
    <property type="match status" value="3"/>
</dbReference>
<evidence type="ECO:0000256" key="9">
    <source>
        <dbReference type="ARBA" id="ARBA00022840"/>
    </source>
</evidence>
<evidence type="ECO:0000259" key="19">
    <source>
        <dbReference type="PROSITE" id="PS50110"/>
    </source>
</evidence>
<dbReference type="InterPro" id="IPR000014">
    <property type="entry name" value="PAS"/>
</dbReference>
<dbReference type="PANTHER" id="PTHR43047:SF63">
    <property type="entry name" value="HISTIDINE KINASE"/>
    <property type="match status" value="1"/>
</dbReference>
<dbReference type="SUPFAM" id="SSF52172">
    <property type="entry name" value="CheY-like"/>
    <property type="match status" value="1"/>
</dbReference>
<dbReference type="Gene3D" id="3.10.580.10">
    <property type="entry name" value="CBS-domain"/>
    <property type="match status" value="2"/>
</dbReference>
<dbReference type="PROSITE" id="PS50110">
    <property type="entry name" value="RESPONSE_REGULATORY"/>
    <property type="match status" value="1"/>
</dbReference>
<dbReference type="SMART" id="SM00065">
    <property type="entry name" value="GAF"/>
    <property type="match status" value="2"/>
</dbReference>
<dbReference type="InterPro" id="IPR001789">
    <property type="entry name" value="Sig_transdc_resp-reg_receiver"/>
</dbReference>
<dbReference type="FunFam" id="1.10.287.130:FF:000038">
    <property type="entry name" value="Sensory transduction histidine kinase"/>
    <property type="match status" value="1"/>
</dbReference>
<feature type="domain" description="Phytochrome chromophore attachment site" evidence="17">
    <location>
        <begin position="494"/>
        <end position="637"/>
    </location>
</feature>
<evidence type="ECO:0000259" key="18">
    <source>
        <dbReference type="PROSITE" id="PS50109"/>
    </source>
</evidence>
<dbReference type="SUPFAM" id="SSF55781">
    <property type="entry name" value="GAF domain-like"/>
    <property type="match status" value="3"/>
</dbReference>
<feature type="coiled-coil region" evidence="16">
    <location>
        <begin position="1299"/>
        <end position="1333"/>
    </location>
</feature>
<feature type="domain" description="PAC" evidence="21">
    <location>
        <begin position="938"/>
        <end position="991"/>
    </location>
</feature>
<proteinExistence type="inferred from homology"/>
<dbReference type="NCBIfam" id="TIGR00229">
    <property type="entry name" value="sensory_box"/>
    <property type="match status" value="3"/>
</dbReference>
<dbReference type="CDD" id="cd16922">
    <property type="entry name" value="HATPase_EvgS-ArcB-TorS-like"/>
    <property type="match status" value="1"/>
</dbReference>
<feature type="domain" description="CBS" evidence="22">
    <location>
        <begin position="17"/>
        <end position="87"/>
    </location>
</feature>
<feature type="domain" description="Histidine kinase" evidence="18">
    <location>
        <begin position="1340"/>
        <end position="1561"/>
    </location>
</feature>
<dbReference type="PROSITE" id="PS50113">
    <property type="entry name" value="PAC"/>
    <property type="match status" value="2"/>
</dbReference>
<dbReference type="InterPro" id="IPR036097">
    <property type="entry name" value="HisK_dim/P_sf"/>
</dbReference>
<dbReference type="InterPro" id="IPR036890">
    <property type="entry name" value="HATPase_C_sf"/>
</dbReference>
<dbReference type="InterPro" id="IPR013655">
    <property type="entry name" value="PAS_fold_3"/>
</dbReference>
<evidence type="ECO:0000256" key="11">
    <source>
        <dbReference type="ARBA" id="ARBA00023136"/>
    </source>
</evidence>
<dbReference type="Gene3D" id="1.10.287.130">
    <property type="match status" value="1"/>
</dbReference>
<dbReference type="CDD" id="cd17546">
    <property type="entry name" value="REC_hyHK_CKI1_RcsC-like"/>
    <property type="match status" value="1"/>
</dbReference>
<keyword evidence="11" id="KW-0472">Membrane</keyword>
<dbReference type="PROSITE" id="PS50112">
    <property type="entry name" value="PAS"/>
    <property type="match status" value="2"/>
</dbReference>
<dbReference type="CDD" id="cd04620">
    <property type="entry name" value="CBS_two-component_sensor_histidine_kinase_repeat1"/>
    <property type="match status" value="1"/>
</dbReference>
<feature type="domain" description="PAC" evidence="21">
    <location>
        <begin position="422"/>
        <end position="474"/>
    </location>
</feature>
<dbReference type="Gene3D" id="3.30.450.20">
    <property type="entry name" value="PAS domain"/>
    <property type="match status" value="3"/>
</dbReference>
<organism evidence="23 24">
    <name type="scientific">Planktothrix tepida PCC 9214</name>
    <dbReference type="NCBI Taxonomy" id="671072"/>
    <lineage>
        <taxon>Bacteria</taxon>
        <taxon>Bacillati</taxon>
        <taxon>Cyanobacteriota</taxon>
        <taxon>Cyanophyceae</taxon>
        <taxon>Oscillatoriophycideae</taxon>
        <taxon>Oscillatoriales</taxon>
        <taxon>Microcoleaceae</taxon>
        <taxon>Planktothrix</taxon>
    </lineage>
</organism>
<dbReference type="SUPFAM" id="SSF55785">
    <property type="entry name" value="PYP-like sensor domain (PAS domain)"/>
    <property type="match status" value="3"/>
</dbReference>
<comment type="similarity">
    <text evidence="3">In the N-terminal section; belongs to the phytochrome family.</text>
</comment>
<evidence type="ECO:0000256" key="2">
    <source>
        <dbReference type="ARBA" id="ARBA00004370"/>
    </source>
</evidence>
<feature type="domain" description="PAS" evidence="20">
    <location>
        <begin position="356"/>
        <end position="419"/>
    </location>
</feature>
<keyword evidence="9" id="KW-0067">ATP-binding</keyword>
<dbReference type="SMART" id="SM00448">
    <property type="entry name" value="REC"/>
    <property type="match status" value="1"/>
</dbReference>
<dbReference type="InterPro" id="IPR005467">
    <property type="entry name" value="His_kinase_dom"/>
</dbReference>
<evidence type="ECO:0000256" key="5">
    <source>
        <dbReference type="ARBA" id="ARBA00022553"/>
    </source>
</evidence>
<feature type="domain" description="Phytochrome chromophore attachment site" evidence="17">
    <location>
        <begin position="705"/>
        <end position="843"/>
    </location>
</feature>
<dbReference type="PROSITE" id="PS51371">
    <property type="entry name" value="CBS"/>
    <property type="match status" value="4"/>
</dbReference>
<accession>A0A1J1LVD9</accession>
<keyword evidence="7" id="KW-0547">Nucleotide-binding</keyword>
<dbReference type="OrthoDB" id="415806at2"/>
<dbReference type="PROSITE" id="PS50046">
    <property type="entry name" value="PHYTOCHROME_2"/>
    <property type="match status" value="2"/>
</dbReference>
<dbReference type="Pfam" id="PF02518">
    <property type="entry name" value="HATPase_c"/>
    <property type="match status" value="1"/>
</dbReference>
<dbReference type="GO" id="GO:0006355">
    <property type="term" value="P:regulation of DNA-templated transcription"/>
    <property type="evidence" value="ECO:0007669"/>
    <property type="project" value="InterPro"/>
</dbReference>
<evidence type="ECO:0000259" key="21">
    <source>
        <dbReference type="PROSITE" id="PS50113"/>
    </source>
</evidence>
<dbReference type="Pfam" id="PF00571">
    <property type="entry name" value="CBS"/>
    <property type="match status" value="4"/>
</dbReference>
<dbReference type="GO" id="GO:0000155">
    <property type="term" value="F:phosphorelay sensor kinase activity"/>
    <property type="evidence" value="ECO:0007669"/>
    <property type="project" value="InterPro"/>
</dbReference>
<feature type="domain" description="CBS" evidence="22">
    <location>
        <begin position="96"/>
        <end position="156"/>
    </location>
</feature>
<dbReference type="SUPFAM" id="SSF47384">
    <property type="entry name" value="Homodimeric domain of signal transducing histidine kinase"/>
    <property type="match status" value="1"/>
</dbReference>
<dbReference type="InterPro" id="IPR004358">
    <property type="entry name" value="Sig_transdc_His_kin-like_C"/>
</dbReference>
<dbReference type="STRING" id="671072.PL921480184"/>
<dbReference type="GO" id="GO:0005886">
    <property type="term" value="C:plasma membrane"/>
    <property type="evidence" value="ECO:0007669"/>
    <property type="project" value="TreeGrafter"/>
</dbReference>
<dbReference type="SUPFAM" id="SSF54631">
    <property type="entry name" value="CBS-domain pair"/>
    <property type="match status" value="2"/>
</dbReference>
<dbReference type="Pfam" id="PF08447">
    <property type="entry name" value="PAS_3"/>
    <property type="match status" value="1"/>
</dbReference>
<dbReference type="InterPro" id="IPR011006">
    <property type="entry name" value="CheY-like_superfamily"/>
</dbReference>
<dbReference type="InterPro" id="IPR003594">
    <property type="entry name" value="HATPase_dom"/>
</dbReference>
<keyword evidence="24" id="KW-1185">Reference proteome</keyword>
<dbReference type="Gene3D" id="3.40.50.2300">
    <property type="match status" value="1"/>
</dbReference>
<evidence type="ECO:0000259" key="20">
    <source>
        <dbReference type="PROSITE" id="PS50112"/>
    </source>
</evidence>
<comment type="catalytic activity">
    <reaction evidence="1">
        <text>ATP + protein L-histidine = ADP + protein N-phospho-L-histidine.</text>
        <dbReference type="EC" id="2.7.13.3"/>
    </reaction>
</comment>
<dbReference type="InterPro" id="IPR016132">
    <property type="entry name" value="Phyto_chromo_attachment"/>
</dbReference>
<feature type="domain" description="Response regulatory" evidence="19">
    <location>
        <begin position="1593"/>
        <end position="1709"/>
    </location>
</feature>
<keyword evidence="10" id="KW-0902">Two-component regulatory system</keyword>
<comment type="subcellular location">
    <subcellularLocation>
        <location evidence="2">Membrane</location>
    </subcellularLocation>
</comment>
<evidence type="ECO:0000256" key="13">
    <source>
        <dbReference type="ARBA" id="ARBA00074306"/>
    </source>
</evidence>
<dbReference type="Pfam" id="PF01590">
    <property type="entry name" value="GAF"/>
    <property type="match status" value="2"/>
</dbReference>
<dbReference type="InterPro" id="IPR001610">
    <property type="entry name" value="PAC"/>
</dbReference>
<evidence type="ECO:0000256" key="12">
    <source>
        <dbReference type="ARBA" id="ARBA00023306"/>
    </source>
</evidence>
<feature type="modified residue" description="4-aspartylphosphate" evidence="14">
    <location>
        <position position="1642"/>
    </location>
</feature>
<name>A0A1J1LVD9_9CYAN</name>
<keyword evidence="12" id="KW-0131">Cell cycle</keyword>
<evidence type="ECO:0000256" key="4">
    <source>
        <dbReference type="ARBA" id="ARBA00012438"/>
    </source>
</evidence>
<keyword evidence="15" id="KW-0129">CBS domain</keyword>
<dbReference type="EMBL" id="CZDF01000188">
    <property type="protein sequence ID" value="CUR36074.1"/>
    <property type="molecule type" value="Genomic_DNA"/>
</dbReference>
<dbReference type="InterPro" id="IPR035965">
    <property type="entry name" value="PAS-like_dom_sf"/>
</dbReference>
<dbReference type="SUPFAM" id="SSF55874">
    <property type="entry name" value="ATPase domain of HSP90 chaperone/DNA topoisomerase II/histidine kinase"/>
    <property type="match status" value="1"/>
</dbReference>
<dbReference type="Pfam" id="PF13185">
    <property type="entry name" value="GAF_2"/>
    <property type="match status" value="1"/>
</dbReference>
<dbReference type="FunFam" id="3.30.565.10:FF:000010">
    <property type="entry name" value="Sensor histidine kinase RcsC"/>
    <property type="match status" value="1"/>
</dbReference>
<keyword evidence="5 14" id="KW-0597">Phosphoprotein</keyword>
<dbReference type="InterPro" id="IPR000700">
    <property type="entry name" value="PAS-assoc_C"/>
</dbReference>
<dbReference type="InterPro" id="IPR000644">
    <property type="entry name" value="CBS_dom"/>
</dbReference>
<dbReference type="PANTHER" id="PTHR43047">
    <property type="entry name" value="TWO-COMPONENT HISTIDINE PROTEIN KINASE"/>
    <property type="match status" value="1"/>
</dbReference>
<dbReference type="Gene3D" id="3.30.565.10">
    <property type="entry name" value="Histidine kinase-like ATPase, C-terminal domain"/>
    <property type="match status" value="1"/>
</dbReference>
<evidence type="ECO:0000256" key="7">
    <source>
        <dbReference type="ARBA" id="ARBA00022741"/>
    </source>
</evidence>
<feature type="domain" description="CBS" evidence="22">
    <location>
        <begin position="163"/>
        <end position="228"/>
    </location>
</feature>
<dbReference type="Pfam" id="PF00989">
    <property type="entry name" value="PAS"/>
    <property type="match status" value="1"/>
</dbReference>
<evidence type="ECO:0000259" key="17">
    <source>
        <dbReference type="PROSITE" id="PS50046"/>
    </source>
</evidence>
<dbReference type="CDD" id="cd17774">
    <property type="entry name" value="CBS_two-component_sensor_histidine_kinase_repeat2"/>
    <property type="match status" value="1"/>
</dbReference>
<dbReference type="PRINTS" id="PR00344">
    <property type="entry name" value="BCTRLSENSOR"/>
</dbReference>
<evidence type="ECO:0000313" key="24">
    <source>
        <dbReference type="Proteomes" id="UP000184315"/>
    </source>
</evidence>
<gene>
    <name evidence="23" type="ORF">PL921480184</name>
</gene>
<feature type="domain" description="PAS" evidence="20">
    <location>
        <begin position="860"/>
        <end position="933"/>
    </location>
</feature>
<evidence type="ECO:0000256" key="6">
    <source>
        <dbReference type="ARBA" id="ARBA00022679"/>
    </source>
</evidence>
<feature type="coiled-coil region" evidence="16">
    <location>
        <begin position="651"/>
        <end position="689"/>
    </location>
</feature>
<evidence type="ECO:0000256" key="10">
    <source>
        <dbReference type="ARBA" id="ARBA00023012"/>
    </source>
</evidence>
<dbReference type="Proteomes" id="UP000184315">
    <property type="component" value="Unassembled WGS sequence"/>
</dbReference>
<evidence type="ECO:0000256" key="8">
    <source>
        <dbReference type="ARBA" id="ARBA00022777"/>
    </source>
</evidence>
<evidence type="ECO:0000256" key="16">
    <source>
        <dbReference type="SAM" id="Coils"/>
    </source>
</evidence>
<dbReference type="Pfam" id="PF00072">
    <property type="entry name" value="Response_reg"/>
    <property type="match status" value="1"/>
</dbReference>
<dbReference type="SMART" id="SM00388">
    <property type="entry name" value="HisKA"/>
    <property type="match status" value="1"/>
</dbReference>
<dbReference type="CDD" id="cd00130">
    <property type="entry name" value="PAS"/>
    <property type="match status" value="3"/>
</dbReference>
<evidence type="ECO:0000256" key="15">
    <source>
        <dbReference type="PROSITE-ProRule" id="PRU00703"/>
    </source>
</evidence>
<dbReference type="Pfam" id="PF00512">
    <property type="entry name" value="HisKA"/>
    <property type="match status" value="1"/>
</dbReference>
<evidence type="ECO:0000256" key="14">
    <source>
        <dbReference type="PROSITE-ProRule" id="PRU00169"/>
    </source>
</evidence>
<dbReference type="RefSeq" id="WP_072717193.1">
    <property type="nucleotide sequence ID" value="NZ_LN889764.1"/>
</dbReference>
<evidence type="ECO:0000259" key="22">
    <source>
        <dbReference type="PROSITE" id="PS51371"/>
    </source>
</evidence>
<feature type="coiled-coil region" evidence="16">
    <location>
        <begin position="293"/>
        <end position="328"/>
    </location>
</feature>
<keyword evidence="8 23" id="KW-0418">Kinase</keyword>
<keyword evidence="6 23" id="KW-0808">Transferase</keyword>
<feature type="domain" description="CBS" evidence="22">
    <location>
        <begin position="234"/>
        <end position="292"/>
    </location>
</feature>
<dbReference type="InterPro" id="IPR003661">
    <property type="entry name" value="HisK_dim/P_dom"/>
</dbReference>
<dbReference type="GO" id="GO:0005524">
    <property type="term" value="F:ATP binding"/>
    <property type="evidence" value="ECO:0007669"/>
    <property type="project" value="UniProtKB-KW"/>
</dbReference>
<reference evidence="24" key="1">
    <citation type="submission" date="2015-10" db="EMBL/GenBank/DDBJ databases">
        <authorList>
            <person name="Regsiter A."/>
            <person name="william w."/>
        </authorList>
    </citation>
    <scope>NUCLEOTIDE SEQUENCE [LARGE SCALE GENOMIC DNA]</scope>
</reference>
<dbReference type="SMART" id="SM00116">
    <property type="entry name" value="CBS"/>
    <property type="match status" value="4"/>
</dbReference>
<dbReference type="SMART" id="SM00387">
    <property type="entry name" value="HATPase_c"/>
    <property type="match status" value="1"/>
</dbReference>
<dbReference type="Pfam" id="PF13426">
    <property type="entry name" value="PAS_9"/>
    <property type="match status" value="1"/>
</dbReference>
<evidence type="ECO:0000256" key="3">
    <source>
        <dbReference type="ARBA" id="ARBA00006402"/>
    </source>
</evidence>
<evidence type="ECO:0000256" key="1">
    <source>
        <dbReference type="ARBA" id="ARBA00000085"/>
    </source>
</evidence>
<dbReference type="InterPro" id="IPR046342">
    <property type="entry name" value="CBS_dom_sf"/>
</dbReference>
<keyword evidence="16" id="KW-0175">Coiled coil</keyword>
<dbReference type="GO" id="GO:0009927">
    <property type="term" value="F:histidine phosphotransfer kinase activity"/>
    <property type="evidence" value="ECO:0007669"/>
    <property type="project" value="TreeGrafter"/>
</dbReference>
<sequence>MSSDSDSLFILPLQKAIIPNPLTVKPQTRLIDAIALLNQSQTTCSLTFHSLGLNSAHTCLIVIENNRPVGILTHRDIVRLIAQKVKIENFSVGEVMTQPVITLEQSKLTHLNATLNLLQHHQIRHLPLVDSEGKLVGLLTHRDLRHSLEPTDLLKLRIIEEVMTTTVVQAPTTTSLLELAELMSAALVSCIVLVEEKICNEESLNIPVGLLTEGDILRFQALGLNWNLEAQVVMSFPVFCLHPHDSLLAAHVLMQQRYINRIPIVGDRGELVGIITPSSILKAINPLDLLQMVEVLNQKVNQLEADKLQLLQSQNTKLEEKIHKRTEALRIANQKLQSEIKNRSLIEAKIAFQASLLDQVRNAIIATDFQGKIIYWNQYAEMLYQWKKEEALGNNIINFFIPVDYKNLAEEIVKEVQNQGYWEGEFTISRKDGSTLPIHVFDTLIRDQAGNPIGLIGISFDISERKEAEQKLQQQVQRERLFYQTALHIRQSLKLTNILNNAVVDIRAILNCDRVLVYQFDAEWNGTIVAESIAEGLTSSLGIYLEDTCFKTGKISPYFQGKKSLINNIETAKITECHKHLLEQFNVKANLVVPILIPDKNRENETVIWGLLIAHQCFSPRNWYPTELELLDEIAVQLSLGIQQSQLYQAVQTELEERQKVEQELRLLNQELETRILDRTAKLERQERKSRLFAEIALKIRQSLDIDQILQTTVTEVQKILGCDRLLIYRVFSNGTGRAIAESVLPGWRSVLSVDFPEEVFPPEYQQLYDHGTVKAIADIHQTYQEVTPCLVEFLQEWCVKAKLIVPILKNHYLWGFMIAHQCTCPRQWTEFEIELMREIVDQVGVALEQAQLVETIREREQFIESIADSSPNILYIYDLEEKRSIYNSRSLTPILGYTPLDISAMGDHFLRIFHPDDQKAVCKHLQKTAQLNDREVSYIEYRIQHQNGEWLWFSSHATVFKRDQQGKAQQILGVAQNITDRKQTELDLYESNQILEAISHAQAQFITNGDSYLLLENLLSSILTLTQSEYGFMAEVFSGLNGESYLEEYYLKKQGNPHLEIHPMTHNMCSLDFNCIEEETKQAEYFNIKAFFCTVILAGKPVMINHSILSTTRHPERLPDENHLTLNSFLGLPFYTHKELLGVVAIANRPGGYDQELIDYLQPFLATCSNIIEADRTERLHKQAEDNLKRQLAAVEASIDGISILKNEEYIYLNNAHLKLFGYRHPDELLGKSWRVLYTPDVVEWFENQVLPILTQQKFWRGETIALRKDGTTFNQEVSLTLTEDGDYICVCQDISERQAALRERKNAEIQLRRTNEQLAIANAQLARASRLKDEFLANMSHELRTPLNSILGMSEVLQEGTFGVLNDKQNQALEMIYRNGKHLLELINDILDLSKIEAGKLGLDCSPVSVNELCQHSLSFVKQQAHQKNIRLSYQIEDVTEALNVDERRIRQVLINLLNNAVKFTPEGGRVRLEVRGDLDEQTVSFSVIDNGIGIGQDDQDQLFEAFVQIDSRLSRRYEGTGLGLVLVKKLVEMHGGTVKIDSQLGQGSCFTVTLPWTRVSWRETPRLTPSEPLDRLPFSGISSHGLKRPLILLAEDNSDNIQTLLNYLQAKGFDVEIAFNGIEAIQKARSLQPQVILMDISMPEMDGLEAMRQIRLDPKLTTLPIIALTALAMQGDREQCLAAGANEYLPKPVQLRQLVQLIQSLIHDYHRN</sequence>
<protein>
    <recommendedName>
        <fullName evidence="13">Circadian input-output histidine kinase CikA</fullName>
        <ecNumber evidence="4">2.7.13.3</ecNumber>
    </recommendedName>
</protein>